<dbReference type="Proteomes" id="UP000324065">
    <property type="component" value="Unassembled WGS sequence"/>
</dbReference>
<dbReference type="EMBL" id="VWPJ01000009">
    <property type="protein sequence ID" value="KAA5605521.1"/>
    <property type="molecule type" value="Genomic_DNA"/>
</dbReference>
<dbReference type="OrthoDB" id="7347988at2"/>
<organism evidence="1 2">
    <name type="scientific">Roseospira marina</name>
    <dbReference type="NCBI Taxonomy" id="140057"/>
    <lineage>
        <taxon>Bacteria</taxon>
        <taxon>Pseudomonadati</taxon>
        <taxon>Pseudomonadota</taxon>
        <taxon>Alphaproteobacteria</taxon>
        <taxon>Rhodospirillales</taxon>
        <taxon>Rhodospirillaceae</taxon>
        <taxon>Roseospira</taxon>
    </lineage>
</organism>
<protein>
    <submittedName>
        <fullName evidence="1">Uncharacterized protein</fullName>
    </submittedName>
</protein>
<reference evidence="1 2" key="1">
    <citation type="submission" date="2019-09" db="EMBL/GenBank/DDBJ databases">
        <title>Genome sequence of Roseospira marina, one of the more divergent members of the non-sulfur purple photosynthetic bacterial family, the Rhodospirillaceae.</title>
        <authorList>
            <person name="Meyer T."/>
            <person name="Kyndt J."/>
        </authorList>
    </citation>
    <scope>NUCLEOTIDE SEQUENCE [LARGE SCALE GENOMIC DNA]</scope>
    <source>
        <strain evidence="1 2">DSM 15113</strain>
    </source>
</reference>
<keyword evidence="2" id="KW-1185">Reference proteome</keyword>
<evidence type="ECO:0000313" key="1">
    <source>
        <dbReference type="EMBL" id="KAA5605521.1"/>
    </source>
</evidence>
<gene>
    <name evidence="1" type="ORF">F1188_11225</name>
</gene>
<comment type="caution">
    <text evidence="1">The sequence shown here is derived from an EMBL/GenBank/DDBJ whole genome shotgun (WGS) entry which is preliminary data.</text>
</comment>
<evidence type="ECO:0000313" key="2">
    <source>
        <dbReference type="Proteomes" id="UP000324065"/>
    </source>
</evidence>
<name>A0A5M6IBA2_9PROT</name>
<dbReference type="InterPro" id="IPR008768">
    <property type="entry name" value="Gp9-like"/>
</dbReference>
<sequence>MPASLAPFLDPQTGQIDVAALLDAYEALARNAETLVPVPGRDTDDQTRLRFRRAIGVPDTPDGYTITVNHPRLAVCPEVNRRLHDAAFTPAQAQLVYDLAVERVMPVIEAMGQDQRAETDLATLVEHFGGEDRWAEISRQLSAWGKAHLPRDVYMALASTREGVLALSRMMAEGEPGLVPSAGAGGAGGGGTDETDLKALMRDPRYWKHRDPTVVRRVAEGFRRLYPGGA</sequence>
<dbReference type="Pfam" id="PF05396">
    <property type="entry name" value="Phage_T7_Capsid"/>
    <property type="match status" value="1"/>
</dbReference>
<proteinExistence type="predicted"/>
<accession>A0A5M6IBA2</accession>
<dbReference type="AlphaFoldDB" id="A0A5M6IBA2"/>